<dbReference type="PRINTS" id="PR00033">
    <property type="entry name" value="HTHASNC"/>
</dbReference>
<evidence type="ECO:0000313" key="5">
    <source>
        <dbReference type="EMBL" id="GFE63614.1"/>
    </source>
</evidence>
<evidence type="ECO:0000313" key="6">
    <source>
        <dbReference type="Proteomes" id="UP000436822"/>
    </source>
</evidence>
<reference evidence="5 6" key="1">
    <citation type="submission" date="2019-12" db="EMBL/GenBank/DDBJ databases">
        <title>Litoreibacter badius sp. nov., a novel bacteriochlorophyll a-containing bacterium in the genus Litoreibacter.</title>
        <authorList>
            <person name="Kanamuro M."/>
            <person name="Takabe Y."/>
            <person name="Mori K."/>
            <person name="Takaichi S."/>
            <person name="Hanada S."/>
        </authorList>
    </citation>
    <scope>NUCLEOTIDE SEQUENCE [LARGE SCALE GENOMIC DNA]</scope>
    <source>
        <strain evidence="5 6">K6</strain>
    </source>
</reference>
<dbReference type="Gene3D" id="1.10.10.10">
    <property type="entry name" value="Winged helix-like DNA-binding domain superfamily/Winged helix DNA-binding domain"/>
    <property type="match status" value="1"/>
</dbReference>
<dbReference type="Gene3D" id="3.30.70.920">
    <property type="match status" value="1"/>
</dbReference>
<feature type="domain" description="HTH asnC-type" evidence="4">
    <location>
        <begin position="18"/>
        <end position="79"/>
    </location>
</feature>
<dbReference type="SUPFAM" id="SSF46785">
    <property type="entry name" value="Winged helix' DNA-binding domain"/>
    <property type="match status" value="1"/>
</dbReference>
<evidence type="ECO:0000259" key="4">
    <source>
        <dbReference type="PROSITE" id="PS50956"/>
    </source>
</evidence>
<dbReference type="PROSITE" id="PS50956">
    <property type="entry name" value="HTH_ASNC_2"/>
    <property type="match status" value="1"/>
</dbReference>
<keyword evidence="3" id="KW-0804">Transcription</keyword>
<evidence type="ECO:0000256" key="1">
    <source>
        <dbReference type="ARBA" id="ARBA00023015"/>
    </source>
</evidence>
<keyword evidence="1" id="KW-0805">Transcription regulation</keyword>
<dbReference type="InterPro" id="IPR000485">
    <property type="entry name" value="AsnC-type_HTH_dom"/>
</dbReference>
<dbReference type="InterPro" id="IPR019887">
    <property type="entry name" value="Tscrpt_reg_AsnC/Lrp_C"/>
</dbReference>
<dbReference type="OrthoDB" id="9809462at2"/>
<name>A0A6N6JC12_9RHOB</name>
<organism evidence="5 6">
    <name type="scientific">Litoreibacter roseus</name>
    <dbReference type="NCBI Taxonomy" id="2601869"/>
    <lineage>
        <taxon>Bacteria</taxon>
        <taxon>Pseudomonadati</taxon>
        <taxon>Pseudomonadota</taxon>
        <taxon>Alphaproteobacteria</taxon>
        <taxon>Rhodobacterales</taxon>
        <taxon>Roseobacteraceae</taxon>
        <taxon>Litoreibacter</taxon>
    </lineage>
</organism>
<evidence type="ECO:0000256" key="3">
    <source>
        <dbReference type="ARBA" id="ARBA00023163"/>
    </source>
</evidence>
<dbReference type="AlphaFoldDB" id="A0A6N6JC12"/>
<proteinExistence type="predicted"/>
<dbReference type="Pfam" id="PF13404">
    <property type="entry name" value="HTH_AsnC-type"/>
    <property type="match status" value="1"/>
</dbReference>
<dbReference type="SMART" id="SM00344">
    <property type="entry name" value="HTH_ASNC"/>
    <property type="match status" value="1"/>
</dbReference>
<keyword evidence="6" id="KW-1185">Reference proteome</keyword>
<evidence type="ECO:0000256" key="2">
    <source>
        <dbReference type="ARBA" id="ARBA00023125"/>
    </source>
</evidence>
<dbReference type="InterPro" id="IPR036388">
    <property type="entry name" value="WH-like_DNA-bd_sf"/>
</dbReference>
<dbReference type="GO" id="GO:0005829">
    <property type="term" value="C:cytosol"/>
    <property type="evidence" value="ECO:0007669"/>
    <property type="project" value="TreeGrafter"/>
</dbReference>
<dbReference type="InterPro" id="IPR019888">
    <property type="entry name" value="Tscrpt_reg_AsnC-like"/>
</dbReference>
<dbReference type="GO" id="GO:0043200">
    <property type="term" value="P:response to amino acid"/>
    <property type="evidence" value="ECO:0007669"/>
    <property type="project" value="TreeGrafter"/>
</dbReference>
<dbReference type="SUPFAM" id="SSF54909">
    <property type="entry name" value="Dimeric alpha+beta barrel"/>
    <property type="match status" value="1"/>
</dbReference>
<dbReference type="GO" id="GO:0043565">
    <property type="term" value="F:sequence-specific DNA binding"/>
    <property type="evidence" value="ECO:0007669"/>
    <property type="project" value="InterPro"/>
</dbReference>
<keyword evidence="2" id="KW-0238">DNA-binding</keyword>
<dbReference type="InterPro" id="IPR036390">
    <property type="entry name" value="WH_DNA-bd_sf"/>
</dbReference>
<dbReference type="EMBL" id="BLJE01000001">
    <property type="protein sequence ID" value="GFE63614.1"/>
    <property type="molecule type" value="Genomic_DNA"/>
</dbReference>
<dbReference type="RefSeq" id="WP_159804538.1">
    <property type="nucleotide sequence ID" value="NZ_BLJE01000001.1"/>
</dbReference>
<dbReference type="Pfam" id="PF01037">
    <property type="entry name" value="AsnC_trans_reg"/>
    <property type="match status" value="1"/>
</dbReference>
<protein>
    <submittedName>
        <fullName evidence="5">AsnC family transcriptional regulator</fullName>
    </submittedName>
</protein>
<gene>
    <name evidence="5" type="ORF">KIN_06880</name>
</gene>
<comment type="caution">
    <text evidence="5">The sequence shown here is derived from an EMBL/GenBank/DDBJ whole genome shotgun (WGS) entry which is preliminary data.</text>
</comment>
<dbReference type="Proteomes" id="UP000436822">
    <property type="component" value="Unassembled WGS sequence"/>
</dbReference>
<dbReference type="InterPro" id="IPR011008">
    <property type="entry name" value="Dimeric_a/b-barrel"/>
</dbReference>
<sequence length="175" mass="18832">MVEKTENIQKTAGRGRDLDAVDRRILGELAVDATQSFAALGETVGLSAPAVHERVKRLRKAKVIKDTVAVLDGAAVGKPLLAFVHLDTVGWGKTTELMELANLPEVEEIHSVTGDTGLILKVRVASSVALEGLLSRIYDLPAVRTTRTYMALSTRLERTPQAGITEDLTAGPHLK</sequence>
<accession>A0A6N6JC12</accession>
<dbReference type="PANTHER" id="PTHR30154">
    <property type="entry name" value="LEUCINE-RESPONSIVE REGULATORY PROTEIN"/>
    <property type="match status" value="1"/>
</dbReference>
<dbReference type="PANTHER" id="PTHR30154:SF53">
    <property type="entry name" value="HTH-TYPE TRANSCRIPTIONAL REGULATOR LRPC"/>
    <property type="match status" value="1"/>
</dbReference>